<dbReference type="EMBL" id="BQNB010013784">
    <property type="protein sequence ID" value="GJT20230.1"/>
    <property type="molecule type" value="Genomic_DNA"/>
</dbReference>
<protein>
    <submittedName>
        <fullName evidence="2">Uncharacterized protein</fullName>
    </submittedName>
</protein>
<sequence>MLASGRIWNILNLFTRVVEIKQGMKLMIYDGVDDGTESTGDLHLLRDGPAECEDECRGLSDESPDDDSDVVGGYRVDNGAAHQ</sequence>
<organism evidence="2 3">
    <name type="scientific">Tanacetum coccineum</name>
    <dbReference type="NCBI Taxonomy" id="301880"/>
    <lineage>
        <taxon>Eukaryota</taxon>
        <taxon>Viridiplantae</taxon>
        <taxon>Streptophyta</taxon>
        <taxon>Embryophyta</taxon>
        <taxon>Tracheophyta</taxon>
        <taxon>Spermatophyta</taxon>
        <taxon>Magnoliopsida</taxon>
        <taxon>eudicotyledons</taxon>
        <taxon>Gunneridae</taxon>
        <taxon>Pentapetalae</taxon>
        <taxon>asterids</taxon>
        <taxon>campanulids</taxon>
        <taxon>Asterales</taxon>
        <taxon>Asteraceae</taxon>
        <taxon>Asteroideae</taxon>
        <taxon>Anthemideae</taxon>
        <taxon>Anthemidinae</taxon>
        <taxon>Tanacetum</taxon>
    </lineage>
</organism>
<reference evidence="2" key="1">
    <citation type="journal article" date="2022" name="Int. J. Mol. Sci.">
        <title>Draft Genome of Tanacetum Coccineum: Genomic Comparison of Closely Related Tanacetum-Family Plants.</title>
        <authorList>
            <person name="Yamashiro T."/>
            <person name="Shiraishi A."/>
            <person name="Nakayama K."/>
            <person name="Satake H."/>
        </authorList>
    </citation>
    <scope>NUCLEOTIDE SEQUENCE</scope>
</reference>
<feature type="region of interest" description="Disordered" evidence="1">
    <location>
        <begin position="53"/>
        <end position="83"/>
    </location>
</feature>
<accession>A0ABQ5BZ88</accession>
<comment type="caution">
    <text evidence="2">The sequence shown here is derived from an EMBL/GenBank/DDBJ whole genome shotgun (WGS) entry which is preliminary data.</text>
</comment>
<reference evidence="2" key="2">
    <citation type="submission" date="2022-01" db="EMBL/GenBank/DDBJ databases">
        <authorList>
            <person name="Yamashiro T."/>
            <person name="Shiraishi A."/>
            <person name="Satake H."/>
            <person name="Nakayama K."/>
        </authorList>
    </citation>
    <scope>NUCLEOTIDE SEQUENCE</scope>
</reference>
<name>A0ABQ5BZ88_9ASTR</name>
<evidence type="ECO:0000313" key="3">
    <source>
        <dbReference type="Proteomes" id="UP001151760"/>
    </source>
</evidence>
<proteinExistence type="predicted"/>
<evidence type="ECO:0000256" key="1">
    <source>
        <dbReference type="SAM" id="MobiDB-lite"/>
    </source>
</evidence>
<keyword evidence="3" id="KW-1185">Reference proteome</keyword>
<dbReference type="Proteomes" id="UP001151760">
    <property type="component" value="Unassembled WGS sequence"/>
</dbReference>
<gene>
    <name evidence="2" type="ORF">Tco_0878936</name>
</gene>
<evidence type="ECO:0000313" key="2">
    <source>
        <dbReference type="EMBL" id="GJT20230.1"/>
    </source>
</evidence>